<protein>
    <recommendedName>
        <fullName evidence="4">Succinate dehydrogenase</fullName>
    </recommendedName>
</protein>
<keyword evidence="1" id="KW-0732">Signal</keyword>
<gene>
    <name evidence="2" type="ORF">DFK10_05240</name>
</gene>
<dbReference type="Proteomes" id="UP000245293">
    <property type="component" value="Unassembled WGS sequence"/>
</dbReference>
<keyword evidence="3" id="KW-1185">Reference proteome</keyword>
<evidence type="ECO:0000313" key="3">
    <source>
        <dbReference type="Proteomes" id="UP000245293"/>
    </source>
</evidence>
<name>A0A2V1P759_9RHOB</name>
<comment type="caution">
    <text evidence="2">The sequence shown here is derived from an EMBL/GenBank/DDBJ whole genome shotgun (WGS) entry which is preliminary data.</text>
</comment>
<evidence type="ECO:0008006" key="4">
    <source>
        <dbReference type="Google" id="ProtNLM"/>
    </source>
</evidence>
<proteinExistence type="predicted"/>
<reference evidence="3" key="1">
    <citation type="submission" date="2018-05" db="EMBL/GenBank/DDBJ databases">
        <authorList>
            <person name="Du Z."/>
            <person name="Wang X."/>
        </authorList>
    </citation>
    <scope>NUCLEOTIDE SEQUENCE [LARGE SCALE GENOMIC DNA]</scope>
    <source>
        <strain evidence="3">WDS4C29</strain>
    </source>
</reference>
<sequence>MKMKRIILSLIAATALAGCDMPGFMADPTATTATDLVTASMVGTELSGGIVVTERIARPLAECVAEHATDEELAQIVAATDDATRNAITSAVLARPEAISCATAALTA</sequence>
<dbReference type="EMBL" id="QETF01000004">
    <property type="protein sequence ID" value="PWG17628.1"/>
    <property type="molecule type" value="Genomic_DNA"/>
</dbReference>
<evidence type="ECO:0000256" key="1">
    <source>
        <dbReference type="SAM" id="SignalP"/>
    </source>
</evidence>
<organism evidence="2 3">
    <name type="scientific">Salibaculum griseiflavum</name>
    <dbReference type="NCBI Taxonomy" id="1914409"/>
    <lineage>
        <taxon>Bacteria</taxon>
        <taxon>Pseudomonadati</taxon>
        <taxon>Pseudomonadota</taxon>
        <taxon>Alphaproteobacteria</taxon>
        <taxon>Rhodobacterales</taxon>
        <taxon>Roseobacteraceae</taxon>
        <taxon>Salibaculum</taxon>
    </lineage>
</organism>
<feature type="chain" id="PRO_5016043258" description="Succinate dehydrogenase" evidence="1">
    <location>
        <begin position="18"/>
        <end position="108"/>
    </location>
</feature>
<evidence type="ECO:0000313" key="2">
    <source>
        <dbReference type="EMBL" id="PWG17628.1"/>
    </source>
</evidence>
<dbReference type="AlphaFoldDB" id="A0A2V1P759"/>
<dbReference type="PROSITE" id="PS51257">
    <property type="entry name" value="PROKAR_LIPOPROTEIN"/>
    <property type="match status" value="1"/>
</dbReference>
<feature type="signal peptide" evidence="1">
    <location>
        <begin position="1"/>
        <end position="17"/>
    </location>
</feature>
<accession>A0A2V1P759</accession>